<dbReference type="OrthoDB" id="18234at2759"/>
<sequence>MNSEPPELDGTYMASPQIPDAVDEAEAGLYPAETVSSPEQTTSSLLPPFGTSHQFQQGAESTDVPSTDGTATPGRPPLRRDQSLPPPSQPPLPAPPQPPHEVGNPTDSLSLAQLQNLVHGMPKKEPTPYAFLYQDAATLPEELEEWLSYSGQPDDQGMLKNLLATFEHFWELSSGYTGTDGSVYEAGGIDWIRSDVNKRHEFILAQLTGVGSSDLGIRVRSLRVLAYLVLGCWYETAGLEFGEPGESRQSEGDQGDLNFSLDAPSAKREENHGKSAVQLEWIVKNVGTLFETDGVEVLYSAFRKCCLRQCSVDANDHEPSAWQKEIERQEIWCTFTILYVILEVARAAKSDEQKLAFRAQILVLQPSPLVFLSDVIDKLRWDDTIETIPLHRTLLLTWKTVLVTFGGLDEVDKVKRSFGDGIDDENLRGQPIITASPLDYHLFRQEISSKYPAYNPPPPLFPLEPDHNSILPPLKINPSKLADPNFPGPSNPANGASILHQPVHIATPAPSPPPSPAGPGGKGGKKQNYQTNQMFPFLYPPLDESSNNLGGKGTTGLQDVLAGRKWEGSDIPASILEAAELFSKRMRATRAMKQLWEERVEFIKYERGYRGLDGEDKNKEDEIEKLDLDISLDDPDHVVDGFIDEEEKKPAEEKTEEPEKPRVHDGSIEDRLDTVEDFYQQGLPRLQSLTLVLLKVILANVTALITQSTSHNGLQSAFQENQNGTTNHKQDGMTNGHNGEKQPSALEELDAVRTQEISAKAVSGILILLLKWFKASHILKFEYLTQLLVDANYIPLILKLMQTQEVERIVNYRCEKEDLNLFNLCLAISRHGASQPQAPDSPESEDDCAPPPIRRHREDHQPSNTSPSSQPASQNQPPEVDELGIPTSELPSEPITTFSWRNFFSSINFLRILQKVCKNKAHRNLLLVSYKSSTFLKKALKVPQPELRLYTLKLFKNQVPYCGRKWRQSNMRVITACYLHVRPELRDEWLAGGDVDGEVEGSVPMEVGLRSLTHWFNLRWYREQMGEGGEKINEEVDWFRKELEGLNPGGVGWGFGDESSVDEEWEGMAPEGW</sequence>
<dbReference type="SMART" id="SM01292">
    <property type="entry name" value="N1221"/>
    <property type="match status" value="1"/>
</dbReference>
<feature type="region of interest" description="Disordered" evidence="1">
    <location>
        <begin position="721"/>
        <end position="742"/>
    </location>
</feature>
<dbReference type="EMBL" id="ML977141">
    <property type="protein sequence ID" value="KAF1990658.1"/>
    <property type="molecule type" value="Genomic_DNA"/>
</dbReference>
<dbReference type="GO" id="GO:0007010">
    <property type="term" value="P:cytoskeleton organization"/>
    <property type="evidence" value="ECO:0007669"/>
    <property type="project" value="TreeGrafter"/>
</dbReference>
<dbReference type="PANTHER" id="PTHR13239:SF4">
    <property type="entry name" value="AT25231P"/>
    <property type="match status" value="1"/>
</dbReference>
<reference evidence="4" key="1">
    <citation type="journal article" date="2020" name="Stud. Mycol.">
        <title>101 Dothideomycetes genomes: a test case for predicting lifestyles and emergence of pathogens.</title>
        <authorList>
            <person name="Haridas S."/>
            <person name="Albert R."/>
            <person name="Binder M."/>
            <person name="Bloem J."/>
            <person name="Labutti K."/>
            <person name="Salamov A."/>
            <person name="Andreopoulos B."/>
            <person name="Baker S."/>
            <person name="Barry K."/>
            <person name="Bills G."/>
            <person name="Bluhm B."/>
            <person name="Cannon C."/>
            <person name="Castanera R."/>
            <person name="Culley D."/>
            <person name="Daum C."/>
            <person name="Ezra D."/>
            <person name="Gonzalez J."/>
            <person name="Henrissat B."/>
            <person name="Kuo A."/>
            <person name="Liang C."/>
            <person name="Lipzen A."/>
            <person name="Lutzoni F."/>
            <person name="Magnuson J."/>
            <person name="Mondo S."/>
            <person name="Nolan M."/>
            <person name="Ohm R."/>
            <person name="Pangilinan J."/>
            <person name="Park H.-J."/>
            <person name="Ramirez L."/>
            <person name="Alfaro M."/>
            <person name="Sun H."/>
            <person name="Tritt A."/>
            <person name="Yoshinaga Y."/>
            <person name="Zwiers L.-H."/>
            <person name="Turgeon B."/>
            <person name="Goodwin S."/>
            <person name="Spatafora J."/>
            <person name="Crous P."/>
            <person name="Grigoriev I."/>
        </authorList>
    </citation>
    <scope>NUCLEOTIDE SEQUENCE</scope>
    <source>
        <strain evidence="4">CBS 113979</strain>
    </source>
</reference>
<organism evidence="4 5">
    <name type="scientific">Aulographum hederae CBS 113979</name>
    <dbReference type="NCBI Taxonomy" id="1176131"/>
    <lineage>
        <taxon>Eukaryota</taxon>
        <taxon>Fungi</taxon>
        <taxon>Dikarya</taxon>
        <taxon>Ascomycota</taxon>
        <taxon>Pezizomycotina</taxon>
        <taxon>Dothideomycetes</taxon>
        <taxon>Pleosporomycetidae</taxon>
        <taxon>Aulographales</taxon>
        <taxon>Aulographaceae</taxon>
    </lineage>
</organism>
<feature type="region of interest" description="Disordered" evidence="1">
    <location>
        <begin position="504"/>
        <end position="529"/>
    </location>
</feature>
<dbReference type="SMART" id="SM01293">
    <property type="entry name" value="DUF3402"/>
    <property type="match status" value="1"/>
</dbReference>
<dbReference type="Proteomes" id="UP000800041">
    <property type="component" value="Unassembled WGS sequence"/>
</dbReference>
<feature type="compositionally biased region" description="Pro residues" evidence="1">
    <location>
        <begin position="84"/>
        <end position="99"/>
    </location>
</feature>
<dbReference type="Pfam" id="PF11882">
    <property type="entry name" value="DUF3402"/>
    <property type="match status" value="1"/>
</dbReference>
<dbReference type="InterPro" id="IPR021819">
    <property type="entry name" value="Far11/STRP_C"/>
</dbReference>
<name>A0A6G1HCJ8_9PEZI</name>
<feature type="compositionally biased region" description="Basic and acidic residues" evidence="1">
    <location>
        <begin position="646"/>
        <end position="669"/>
    </location>
</feature>
<dbReference type="GO" id="GO:0005829">
    <property type="term" value="C:cytosol"/>
    <property type="evidence" value="ECO:0007669"/>
    <property type="project" value="TreeGrafter"/>
</dbReference>
<dbReference type="InterPro" id="IPR040185">
    <property type="entry name" value="Far11/STRP"/>
</dbReference>
<feature type="domain" description="Far11/STRP C-terminal" evidence="3">
    <location>
        <begin position="572"/>
        <end position="1043"/>
    </location>
</feature>
<dbReference type="Pfam" id="PF07923">
    <property type="entry name" value="N1221"/>
    <property type="match status" value="1"/>
</dbReference>
<feature type="compositionally biased region" description="Low complexity" evidence="1">
    <location>
        <begin position="862"/>
        <end position="878"/>
    </location>
</feature>
<evidence type="ECO:0000256" key="1">
    <source>
        <dbReference type="SAM" id="MobiDB-lite"/>
    </source>
</evidence>
<protein>
    <recommendedName>
        <fullName evidence="6">N1221-domain-containing protein</fullName>
    </recommendedName>
</protein>
<gene>
    <name evidence="4" type="ORF">K402DRAFT_389582</name>
</gene>
<feature type="region of interest" description="Disordered" evidence="1">
    <location>
        <begin position="833"/>
        <end position="887"/>
    </location>
</feature>
<evidence type="ECO:0000259" key="2">
    <source>
        <dbReference type="SMART" id="SM01292"/>
    </source>
</evidence>
<feature type="compositionally biased region" description="Polar residues" evidence="1">
    <location>
        <begin position="721"/>
        <end position="737"/>
    </location>
</feature>
<evidence type="ECO:0000313" key="5">
    <source>
        <dbReference type="Proteomes" id="UP000800041"/>
    </source>
</evidence>
<evidence type="ECO:0000259" key="3">
    <source>
        <dbReference type="SMART" id="SM01293"/>
    </source>
</evidence>
<feature type="compositionally biased region" description="Polar residues" evidence="1">
    <location>
        <begin position="34"/>
        <end position="70"/>
    </location>
</feature>
<evidence type="ECO:0008006" key="6">
    <source>
        <dbReference type="Google" id="ProtNLM"/>
    </source>
</evidence>
<proteinExistence type="predicted"/>
<feature type="region of interest" description="Disordered" evidence="1">
    <location>
        <begin position="1"/>
        <end position="107"/>
    </location>
</feature>
<dbReference type="InterPro" id="IPR012486">
    <property type="entry name" value="Far11/STRP_N"/>
</dbReference>
<evidence type="ECO:0000313" key="4">
    <source>
        <dbReference type="EMBL" id="KAF1990658.1"/>
    </source>
</evidence>
<accession>A0A6G1HCJ8</accession>
<feature type="region of interest" description="Disordered" evidence="1">
    <location>
        <begin position="643"/>
        <end position="669"/>
    </location>
</feature>
<feature type="domain" description="Far11/STRP N-terminal" evidence="2">
    <location>
        <begin position="126"/>
        <end position="467"/>
    </location>
</feature>
<dbReference type="PANTHER" id="PTHR13239">
    <property type="entry name" value="PROTEIN REQUIRED FOR HYPHAL ANASTOMOSIS HAM-2"/>
    <property type="match status" value="1"/>
</dbReference>
<dbReference type="AlphaFoldDB" id="A0A6G1HCJ8"/>
<keyword evidence="5" id="KW-1185">Reference proteome</keyword>